<feature type="non-terminal residue" evidence="5">
    <location>
        <position position="1100"/>
    </location>
</feature>
<dbReference type="SUPFAM" id="SSF56801">
    <property type="entry name" value="Acetyl-CoA synthetase-like"/>
    <property type="match status" value="1"/>
</dbReference>
<keyword evidence="3" id="KW-0597">Phosphoprotein</keyword>
<gene>
    <name evidence="5" type="ORF">ACI2L5_51080</name>
</gene>
<dbReference type="NCBIfam" id="TIGR01733">
    <property type="entry name" value="AA-adenyl-dom"/>
    <property type="match status" value="1"/>
</dbReference>
<proteinExistence type="predicted"/>
<dbReference type="InterPro" id="IPR000873">
    <property type="entry name" value="AMP-dep_synth/lig_dom"/>
</dbReference>
<dbReference type="SUPFAM" id="SSF47336">
    <property type="entry name" value="ACP-like"/>
    <property type="match status" value="1"/>
</dbReference>
<dbReference type="PROSITE" id="PS50075">
    <property type="entry name" value="CARRIER"/>
    <property type="match status" value="1"/>
</dbReference>
<comment type="cofactor">
    <cofactor evidence="1">
        <name>pantetheine 4'-phosphate</name>
        <dbReference type="ChEBI" id="CHEBI:47942"/>
    </cofactor>
</comment>
<dbReference type="InterPro" id="IPR001242">
    <property type="entry name" value="Condensation_dom"/>
</dbReference>
<reference evidence="5 6" key="1">
    <citation type="submission" date="2024-11" db="EMBL/GenBank/DDBJ databases">
        <title>The Natural Products Discovery Center: Release of the First 8490 Sequenced Strains for Exploring Actinobacteria Biosynthetic Diversity.</title>
        <authorList>
            <person name="Kalkreuter E."/>
            <person name="Kautsar S.A."/>
            <person name="Yang D."/>
            <person name="Bader C.D."/>
            <person name="Teijaro C.N."/>
            <person name="Fluegel L."/>
            <person name="Davis C.M."/>
            <person name="Simpson J.R."/>
            <person name="Lauterbach L."/>
            <person name="Steele A.D."/>
            <person name="Gui C."/>
            <person name="Meng S."/>
            <person name="Li G."/>
            <person name="Viehrig K."/>
            <person name="Ye F."/>
            <person name="Su P."/>
            <person name="Kiefer A.F."/>
            <person name="Nichols A."/>
            <person name="Cepeda A.J."/>
            <person name="Yan W."/>
            <person name="Fan B."/>
            <person name="Jiang Y."/>
            <person name="Adhikari A."/>
            <person name="Zheng C.-J."/>
            <person name="Schuster L."/>
            <person name="Cowan T.M."/>
            <person name="Smanski M.J."/>
            <person name="Chevrette M.G."/>
            <person name="De Carvalho L.P.S."/>
            <person name="Shen B."/>
        </authorList>
    </citation>
    <scope>NUCLEOTIDE SEQUENCE [LARGE SCALE GENOMIC DNA]</scope>
    <source>
        <strain evidence="5 6">NPDC020863</strain>
    </source>
</reference>
<dbReference type="InterPro" id="IPR023213">
    <property type="entry name" value="CAT-like_dom_sf"/>
</dbReference>
<evidence type="ECO:0000256" key="1">
    <source>
        <dbReference type="ARBA" id="ARBA00001957"/>
    </source>
</evidence>
<dbReference type="Gene3D" id="3.30.559.10">
    <property type="entry name" value="Chloramphenicol acetyltransferase-like domain"/>
    <property type="match status" value="1"/>
</dbReference>
<dbReference type="InterPro" id="IPR006162">
    <property type="entry name" value="Ppantetheine_attach_site"/>
</dbReference>
<keyword evidence="2" id="KW-0596">Phosphopantetheine</keyword>
<organism evidence="5 6">
    <name type="scientific">Streptomyces milbemycinicus</name>
    <dbReference type="NCBI Taxonomy" id="476552"/>
    <lineage>
        <taxon>Bacteria</taxon>
        <taxon>Bacillati</taxon>
        <taxon>Actinomycetota</taxon>
        <taxon>Actinomycetes</taxon>
        <taxon>Kitasatosporales</taxon>
        <taxon>Streptomycetaceae</taxon>
        <taxon>Streptomyces</taxon>
    </lineage>
</organism>
<dbReference type="Gene3D" id="2.30.38.10">
    <property type="entry name" value="Luciferase, Domain 3"/>
    <property type="match status" value="1"/>
</dbReference>
<dbReference type="InterPro" id="IPR025110">
    <property type="entry name" value="AMP-bd_C"/>
</dbReference>
<dbReference type="Gene3D" id="3.30.300.30">
    <property type="match status" value="1"/>
</dbReference>
<dbReference type="RefSeq" id="WP_404749178.1">
    <property type="nucleotide sequence ID" value="NZ_JBJDQH010000046.1"/>
</dbReference>
<feature type="domain" description="Carrier" evidence="4">
    <location>
        <begin position="985"/>
        <end position="1059"/>
    </location>
</feature>
<dbReference type="Gene3D" id="3.30.559.30">
    <property type="entry name" value="Nonribosomal peptide synthetase, condensation domain"/>
    <property type="match status" value="1"/>
</dbReference>
<dbReference type="Pfam" id="PF00501">
    <property type="entry name" value="AMP-binding"/>
    <property type="match status" value="1"/>
</dbReference>
<dbReference type="Proteomes" id="UP001620295">
    <property type="component" value="Unassembled WGS sequence"/>
</dbReference>
<dbReference type="PANTHER" id="PTHR45527:SF1">
    <property type="entry name" value="FATTY ACID SYNTHASE"/>
    <property type="match status" value="1"/>
</dbReference>
<dbReference type="Gene3D" id="3.40.50.1820">
    <property type="entry name" value="alpha/beta hydrolase"/>
    <property type="match status" value="1"/>
</dbReference>
<dbReference type="PROSITE" id="PS00012">
    <property type="entry name" value="PHOSPHOPANTETHEINE"/>
    <property type="match status" value="1"/>
</dbReference>
<evidence type="ECO:0000313" key="6">
    <source>
        <dbReference type="Proteomes" id="UP001620295"/>
    </source>
</evidence>
<evidence type="ECO:0000256" key="2">
    <source>
        <dbReference type="ARBA" id="ARBA00022450"/>
    </source>
</evidence>
<dbReference type="InterPro" id="IPR036736">
    <property type="entry name" value="ACP-like_sf"/>
</dbReference>
<dbReference type="InterPro" id="IPR009081">
    <property type="entry name" value="PP-bd_ACP"/>
</dbReference>
<accession>A0ABW8M4N2</accession>
<keyword evidence="6" id="KW-1185">Reference proteome</keyword>
<dbReference type="CDD" id="cd19540">
    <property type="entry name" value="LCL_NRPS-like"/>
    <property type="match status" value="1"/>
</dbReference>
<dbReference type="PANTHER" id="PTHR45527">
    <property type="entry name" value="NONRIBOSOMAL PEPTIDE SYNTHETASE"/>
    <property type="match status" value="1"/>
</dbReference>
<protein>
    <submittedName>
        <fullName evidence="5">Amino acid adenylation domain-containing protein</fullName>
    </submittedName>
</protein>
<sequence length="1100" mass="116873">MIPVSFAQRRLWFLGQLEGLSGTYNVPLSLRLCGRLDVGALRLAVGDVVGRHESLRTVFPQVDGVPFQRVVGVGVAVPSFEVVDVVGVGEGELAGLLVKEAGAGFDLSCDLPLRVRLFVLGGDEFVLLVVVHHIAADGWSMAPFARDLSLAYAGRVAGGVPGWEPLEVQYADYTLWQREVLGSEDDPDSVISRQLAYWTTALAGVPEQLELPVDRPRPAVASHVGGSVAVRVPAGVHGGLVELAQGSGASVFMVVQAALAVSLMKMGAGYDIPIGTAVAGRTDDALDNLVGFFVNTLVLRTDISGDPTFRELVERVRETDLAAYAHQDVPFERLVEVLNPQRSMARHPLFQVMLSFQNNTRPDLAMPGLEITHQPLQDVSARFDLTLNLGEHRAEDGGPNGMTGRLDYRTDLFDQATIEAMAARFVRVLEAIAADPDVPVGRIDVLGDAERRKLLVEWNDTAHAVPDVAVPELFEAQVARTPDAVAVVCEGQELTYGELNVRANRLARYLIERGAGPERLVGVALPRSVDLVVALLAVMKSGAGYVPVDPELPAERISYMLRDADPLLLVTDTTTTALLPALDGRPTGDELSVVVDAAETAARIAAQPGTNVRDTDRAGVLLPGNPVYAIYTSGSTGRPKGVVIPHQGLVNYLARATEAYPELSGTTVAHASISFDIGITVLYGTLICGGRVHITPWDSAPASPHPNNEPVSLVKVTPSHLPLLDDSAHQPSGRLIIAGEPLLPTEALHAWHTHHPHTAVTNSYGPTETTVAATDHTIPTPTGGASATGTIPIGRPMWNTRTYVLDHALRPVPLGVAGELYIAGTGLARGYLHRPVLTAERFIPDPFGLPGSRMYRTGDLARWNAGGTLEHLGRTDAQVKVRGFRIELGEVEAAMGGVAGVAQAAAVVREDRPGEKRLVGYVVPADVEAGVDTALVLERVRGRLPDYMVPSALVVLERLPLTGNGKLDRAALPVPDVAVAASGRVARTPREEVLCRLFAEVLGVPGVSIDDSFFDLGGDSIVSIQLVARARAAGLVFTPRDVFERRTVEALARIATEPGAEGAGSGMPGGGVGGVVLTPVVHRLRELGGGVDRFSQGVLL</sequence>
<evidence type="ECO:0000256" key="3">
    <source>
        <dbReference type="ARBA" id="ARBA00022553"/>
    </source>
</evidence>
<name>A0ABW8M4N2_9ACTN</name>
<dbReference type="EMBL" id="JBJDQH010000046">
    <property type="protein sequence ID" value="MFK4273142.1"/>
    <property type="molecule type" value="Genomic_DNA"/>
</dbReference>
<evidence type="ECO:0000259" key="4">
    <source>
        <dbReference type="PROSITE" id="PS50075"/>
    </source>
</evidence>
<dbReference type="Pfam" id="PF00550">
    <property type="entry name" value="PP-binding"/>
    <property type="match status" value="1"/>
</dbReference>
<dbReference type="CDD" id="cd05930">
    <property type="entry name" value="A_NRPS"/>
    <property type="match status" value="1"/>
</dbReference>
<dbReference type="Gene3D" id="3.40.50.980">
    <property type="match status" value="2"/>
</dbReference>
<dbReference type="InterPro" id="IPR029058">
    <property type="entry name" value="AB_hydrolase_fold"/>
</dbReference>
<dbReference type="InterPro" id="IPR010071">
    <property type="entry name" value="AA_adenyl_dom"/>
</dbReference>
<dbReference type="SMART" id="SM00823">
    <property type="entry name" value="PKS_PP"/>
    <property type="match status" value="1"/>
</dbReference>
<comment type="caution">
    <text evidence="5">The sequence shown here is derived from an EMBL/GenBank/DDBJ whole genome shotgun (WGS) entry which is preliminary data.</text>
</comment>
<evidence type="ECO:0000313" key="5">
    <source>
        <dbReference type="EMBL" id="MFK4273142.1"/>
    </source>
</evidence>
<dbReference type="SUPFAM" id="SSF52777">
    <property type="entry name" value="CoA-dependent acyltransferases"/>
    <property type="match status" value="2"/>
</dbReference>
<dbReference type="Pfam" id="PF00668">
    <property type="entry name" value="Condensation"/>
    <property type="match status" value="1"/>
</dbReference>
<dbReference type="InterPro" id="IPR045851">
    <property type="entry name" value="AMP-bd_C_sf"/>
</dbReference>
<dbReference type="InterPro" id="IPR020806">
    <property type="entry name" value="PKS_PP-bd"/>
</dbReference>
<dbReference type="Pfam" id="PF13193">
    <property type="entry name" value="AMP-binding_C"/>
    <property type="match status" value="1"/>
</dbReference>